<keyword evidence="8" id="KW-0256">Endoplasmic reticulum</keyword>
<feature type="binding site" description="axial binding residue" evidence="14">
    <location>
        <position position="449"/>
    </location>
    <ligand>
        <name>heme</name>
        <dbReference type="ChEBI" id="CHEBI:30413"/>
    </ligand>
    <ligandPart>
        <name>Fe</name>
        <dbReference type="ChEBI" id="CHEBI:18248"/>
    </ligandPart>
</feature>
<gene>
    <name evidence="17" type="primary">Cyp9f2_0</name>
    <name evidence="17" type="ORF">Bhyg_13484</name>
</gene>
<accession>A0A9Q0RWI3</accession>
<evidence type="ECO:0000256" key="12">
    <source>
        <dbReference type="ARBA" id="ARBA00023033"/>
    </source>
</evidence>
<evidence type="ECO:0000256" key="10">
    <source>
        <dbReference type="ARBA" id="ARBA00023002"/>
    </source>
</evidence>
<keyword evidence="9" id="KW-0492">Microsome</keyword>
<evidence type="ECO:0000256" key="9">
    <source>
        <dbReference type="ARBA" id="ARBA00022848"/>
    </source>
</evidence>
<evidence type="ECO:0000256" key="16">
    <source>
        <dbReference type="SAM" id="Phobius"/>
    </source>
</evidence>
<sequence>MVTNMIGELVLISAVVLLLFSFYKKMTVNDKYFERQNIKYLKPKFVVGNTGAMYFNKIDPVEIGLRFYNAFPDEPVFGIFDFQVPYYVVRLPEVIKKIGVKDFDYFQDHREFTDANTDKMWGNTIIMMRGEKWRQMRATLSPAFTGSKMRQMFELVSECADDIVQYFSKKSKNNEDINVEMKDLFTRYTNDVIATCAFGLKINSFEDPENTALNIEFLDASFATFFRNLILDTMEVRKNQNIYRPDMISLLMQARDGKLTHSDEKHALSKESFATVDESDIDKAVVNRTWNDDEIVAQCFGFFFAGFETGSTLLTFSAYELVVNPEVQQKLYEEIAKVNEQLGGQRIDYDTLQKMKYLDQVLCESLRKWPPIVQTDRNCVKEHVFDCGNGIKINAEKGALFFFPIIGLHRDPKYFPDPDRFDPERFSDENKISIVPGTYMPFGIGPRNCIGSRFALMEIKAILYYLLLNFSFEACEKTQIPVKLQKIPFSLKPENGMHVKLRKRQ</sequence>
<keyword evidence="13 16" id="KW-0472">Membrane</keyword>
<dbReference type="EMBL" id="WJQU01000004">
    <property type="protein sequence ID" value="KAJ6634903.1"/>
    <property type="molecule type" value="Genomic_DNA"/>
</dbReference>
<comment type="similarity">
    <text evidence="5 15">Belongs to the cytochrome P450 family.</text>
</comment>
<protein>
    <submittedName>
        <fullName evidence="17">Cytochrome P450 9f2</fullName>
    </submittedName>
</protein>
<dbReference type="GO" id="GO:0004497">
    <property type="term" value="F:monooxygenase activity"/>
    <property type="evidence" value="ECO:0007669"/>
    <property type="project" value="UniProtKB-KW"/>
</dbReference>
<dbReference type="InterPro" id="IPR017972">
    <property type="entry name" value="Cyt_P450_CS"/>
</dbReference>
<evidence type="ECO:0000256" key="1">
    <source>
        <dbReference type="ARBA" id="ARBA00001971"/>
    </source>
</evidence>
<evidence type="ECO:0000256" key="6">
    <source>
        <dbReference type="ARBA" id="ARBA00022617"/>
    </source>
</evidence>
<keyword evidence="18" id="KW-1185">Reference proteome</keyword>
<name>A0A9Q0RWI3_9DIPT</name>
<keyword evidence="16" id="KW-0812">Transmembrane</keyword>
<evidence type="ECO:0000256" key="14">
    <source>
        <dbReference type="PIRSR" id="PIRSR602403-1"/>
    </source>
</evidence>
<feature type="transmembrane region" description="Helical" evidence="16">
    <location>
        <begin position="6"/>
        <end position="23"/>
    </location>
</feature>
<dbReference type="CDD" id="cd11056">
    <property type="entry name" value="CYP6-like"/>
    <property type="match status" value="1"/>
</dbReference>
<keyword evidence="16" id="KW-1133">Transmembrane helix</keyword>
<dbReference type="InterPro" id="IPR001128">
    <property type="entry name" value="Cyt_P450"/>
</dbReference>
<evidence type="ECO:0000256" key="15">
    <source>
        <dbReference type="RuleBase" id="RU000461"/>
    </source>
</evidence>
<dbReference type="AlphaFoldDB" id="A0A9Q0RWI3"/>
<dbReference type="PROSITE" id="PS00086">
    <property type="entry name" value="CYTOCHROME_P450"/>
    <property type="match status" value="1"/>
</dbReference>
<keyword evidence="10 15" id="KW-0560">Oxidoreductase</keyword>
<dbReference type="PRINTS" id="PR00385">
    <property type="entry name" value="P450"/>
</dbReference>
<dbReference type="GO" id="GO:0005789">
    <property type="term" value="C:endoplasmic reticulum membrane"/>
    <property type="evidence" value="ECO:0007669"/>
    <property type="project" value="UniProtKB-SubCell"/>
</dbReference>
<evidence type="ECO:0000256" key="8">
    <source>
        <dbReference type="ARBA" id="ARBA00022824"/>
    </source>
</evidence>
<evidence type="ECO:0000256" key="4">
    <source>
        <dbReference type="ARBA" id="ARBA00004406"/>
    </source>
</evidence>
<keyword evidence="7 14" id="KW-0479">Metal-binding</keyword>
<dbReference type="SUPFAM" id="SSF48264">
    <property type="entry name" value="Cytochrome P450"/>
    <property type="match status" value="1"/>
</dbReference>
<evidence type="ECO:0000313" key="17">
    <source>
        <dbReference type="EMBL" id="KAJ6634903.1"/>
    </source>
</evidence>
<comment type="caution">
    <text evidence="17">The sequence shown here is derived from an EMBL/GenBank/DDBJ whole genome shotgun (WGS) entry which is preliminary data.</text>
</comment>
<dbReference type="GO" id="GO:0020037">
    <property type="term" value="F:heme binding"/>
    <property type="evidence" value="ECO:0007669"/>
    <property type="project" value="InterPro"/>
</dbReference>
<evidence type="ECO:0000256" key="11">
    <source>
        <dbReference type="ARBA" id="ARBA00023004"/>
    </source>
</evidence>
<comment type="cofactor">
    <cofactor evidence="1 14">
        <name>heme</name>
        <dbReference type="ChEBI" id="CHEBI:30413"/>
    </cofactor>
</comment>
<dbReference type="GO" id="GO:0005506">
    <property type="term" value="F:iron ion binding"/>
    <property type="evidence" value="ECO:0007669"/>
    <property type="project" value="InterPro"/>
</dbReference>
<dbReference type="InterPro" id="IPR050476">
    <property type="entry name" value="Insect_CytP450_Detox"/>
</dbReference>
<proteinExistence type="inferred from homology"/>
<dbReference type="InterPro" id="IPR036396">
    <property type="entry name" value="Cyt_P450_sf"/>
</dbReference>
<keyword evidence="11 14" id="KW-0408">Iron</keyword>
<evidence type="ECO:0000313" key="18">
    <source>
        <dbReference type="Proteomes" id="UP001151699"/>
    </source>
</evidence>
<evidence type="ECO:0000256" key="5">
    <source>
        <dbReference type="ARBA" id="ARBA00010617"/>
    </source>
</evidence>
<dbReference type="OrthoDB" id="2789670at2759"/>
<organism evidence="17 18">
    <name type="scientific">Pseudolycoriella hygida</name>
    <dbReference type="NCBI Taxonomy" id="35572"/>
    <lineage>
        <taxon>Eukaryota</taxon>
        <taxon>Metazoa</taxon>
        <taxon>Ecdysozoa</taxon>
        <taxon>Arthropoda</taxon>
        <taxon>Hexapoda</taxon>
        <taxon>Insecta</taxon>
        <taxon>Pterygota</taxon>
        <taxon>Neoptera</taxon>
        <taxon>Endopterygota</taxon>
        <taxon>Diptera</taxon>
        <taxon>Nematocera</taxon>
        <taxon>Sciaroidea</taxon>
        <taxon>Sciaridae</taxon>
        <taxon>Pseudolycoriella</taxon>
    </lineage>
</organism>
<evidence type="ECO:0000256" key="3">
    <source>
        <dbReference type="ARBA" id="ARBA00004174"/>
    </source>
</evidence>
<evidence type="ECO:0000256" key="2">
    <source>
        <dbReference type="ARBA" id="ARBA00003690"/>
    </source>
</evidence>
<dbReference type="FunFam" id="1.10.630.10:FF:000182">
    <property type="entry name" value="Cytochrome P450 3A4"/>
    <property type="match status" value="1"/>
</dbReference>
<keyword evidence="12 15" id="KW-0503">Monooxygenase</keyword>
<comment type="function">
    <text evidence="2">May be involved in the metabolism of insect hormones and in the breakdown of synthetic insecticides.</text>
</comment>
<keyword evidence="6 14" id="KW-0349">Heme</keyword>
<reference evidence="17" key="1">
    <citation type="submission" date="2022-07" db="EMBL/GenBank/DDBJ databases">
        <authorList>
            <person name="Trinca V."/>
            <person name="Uliana J.V.C."/>
            <person name="Torres T.T."/>
            <person name="Ward R.J."/>
            <person name="Monesi N."/>
        </authorList>
    </citation>
    <scope>NUCLEOTIDE SEQUENCE</scope>
    <source>
        <strain evidence="17">HSMRA1968</strain>
        <tissue evidence="17">Whole embryos</tissue>
    </source>
</reference>
<dbReference type="Gene3D" id="1.10.630.10">
    <property type="entry name" value="Cytochrome P450"/>
    <property type="match status" value="1"/>
</dbReference>
<dbReference type="PRINTS" id="PR00465">
    <property type="entry name" value="EP450IV"/>
</dbReference>
<evidence type="ECO:0000256" key="13">
    <source>
        <dbReference type="ARBA" id="ARBA00023136"/>
    </source>
</evidence>
<evidence type="ECO:0000256" key="7">
    <source>
        <dbReference type="ARBA" id="ARBA00022723"/>
    </source>
</evidence>
<comment type="subcellular location">
    <subcellularLocation>
        <location evidence="4">Endoplasmic reticulum membrane</location>
        <topology evidence="4">Peripheral membrane protein</topology>
    </subcellularLocation>
    <subcellularLocation>
        <location evidence="3">Microsome membrane</location>
        <topology evidence="3">Peripheral membrane protein</topology>
    </subcellularLocation>
</comment>
<dbReference type="GO" id="GO:0016705">
    <property type="term" value="F:oxidoreductase activity, acting on paired donors, with incorporation or reduction of molecular oxygen"/>
    <property type="evidence" value="ECO:0007669"/>
    <property type="project" value="InterPro"/>
</dbReference>
<dbReference type="InterPro" id="IPR002403">
    <property type="entry name" value="Cyt_P450_E_grp-IV"/>
</dbReference>
<dbReference type="PANTHER" id="PTHR24292:SF54">
    <property type="entry name" value="CYP9F3-RELATED"/>
    <property type="match status" value="1"/>
</dbReference>
<dbReference type="Proteomes" id="UP001151699">
    <property type="component" value="Chromosome C"/>
</dbReference>
<dbReference type="PANTHER" id="PTHR24292">
    <property type="entry name" value="CYTOCHROME P450"/>
    <property type="match status" value="1"/>
</dbReference>
<dbReference type="Pfam" id="PF00067">
    <property type="entry name" value="p450"/>
    <property type="match status" value="1"/>
</dbReference>